<accession>A0A1M4E3G9</accession>
<evidence type="ECO:0000313" key="1">
    <source>
        <dbReference type="EMBL" id="SBO93385.1"/>
    </source>
</evidence>
<dbReference type="AlphaFoldDB" id="A0A1M4E3G9"/>
<gene>
    <name evidence="1" type="ORF">BN4615_P2899</name>
</gene>
<protein>
    <submittedName>
        <fullName evidence="1">Uncharacterized protein</fullName>
    </submittedName>
</protein>
<proteinExistence type="predicted"/>
<name>A0A1M4E3G9_9ACTN</name>
<reference evidence="1" key="1">
    <citation type="submission" date="2016-04" db="EMBL/GenBank/DDBJ databases">
        <authorList>
            <person name="Evans L.H."/>
            <person name="Alamgir A."/>
            <person name="Owens N."/>
            <person name="Weber N.D."/>
            <person name="Virtaneva K."/>
            <person name="Barbian K."/>
            <person name="Babar A."/>
            <person name="Rosenke K."/>
        </authorList>
    </citation>
    <scope>NUCLEOTIDE SEQUENCE</scope>
    <source>
        <strain evidence="1">Nono1</strain>
    </source>
</reference>
<dbReference type="EMBL" id="LT559118">
    <property type="protein sequence ID" value="SBO93385.1"/>
    <property type="molecule type" value="Genomic_DNA"/>
</dbReference>
<organism evidence="1">
    <name type="scientific">Nonomuraea gerenzanensis</name>
    <dbReference type="NCBI Taxonomy" id="93944"/>
    <lineage>
        <taxon>Bacteria</taxon>
        <taxon>Bacillati</taxon>
        <taxon>Actinomycetota</taxon>
        <taxon>Actinomycetes</taxon>
        <taxon>Streptosporangiales</taxon>
        <taxon>Streptosporangiaceae</taxon>
        <taxon>Nonomuraea</taxon>
    </lineage>
</organism>
<sequence length="43" mass="5157">MERSSTVRGVQLRDHGGLLHNWRYQRHQSATLRVTELPHRVMF</sequence>